<dbReference type="Proteomes" id="UP000265618">
    <property type="component" value="Unassembled WGS sequence"/>
</dbReference>
<dbReference type="Pfam" id="PF04937">
    <property type="entry name" value="DUF659"/>
    <property type="match status" value="1"/>
</dbReference>
<accession>A0A9K3CQ49</accession>
<feature type="non-terminal residue" evidence="3">
    <location>
        <position position="1"/>
    </location>
</feature>
<evidence type="ECO:0000259" key="2">
    <source>
        <dbReference type="Pfam" id="PF04937"/>
    </source>
</evidence>
<feature type="region of interest" description="Disordered" evidence="1">
    <location>
        <begin position="88"/>
        <end position="112"/>
    </location>
</feature>
<reference evidence="3 4" key="1">
    <citation type="journal article" date="2018" name="PLoS ONE">
        <title>The draft genome of Kipferlia bialata reveals reductive genome evolution in fornicate parasites.</title>
        <authorList>
            <person name="Tanifuji G."/>
            <person name="Takabayashi S."/>
            <person name="Kume K."/>
            <person name="Takagi M."/>
            <person name="Nakayama T."/>
            <person name="Kamikawa R."/>
            <person name="Inagaki Y."/>
            <person name="Hashimoto T."/>
        </authorList>
    </citation>
    <scope>NUCLEOTIDE SEQUENCE [LARGE SCALE GENOMIC DNA]</scope>
    <source>
        <strain evidence="3">NY0173</strain>
    </source>
</reference>
<name>A0A9K3CQ49_9EUKA</name>
<sequence>MKGLAPCATTILLSDTNPVLLPDVGFLADTLSGGILPCLLQASGLLASPLASSGLGTLHPVPSCSGSQLIEGSGCAAGDSQLAIQPADPFESVSKPRASKQRKKRRSSLPSRVRRQYHRIENFCVSDLERAVAHCYAEGLLSINVFNKPAFQRMLNAVRNTPKEEDMPGGSAVRDMVIKVAKLETKELARSAYNECVNFATDGWKDTVGLKKVKKNSLCIIFGGKSHYLATVGENVKNSKEYLAEYLKKKIEELHNEGVMVGSVVCDNASNGVGAVKILRERLGYRHILRIACAAHSIQLVITDIIDEEHGVFMEAKATVQLL</sequence>
<comment type="caution">
    <text evidence="3">The sequence shown here is derived from an EMBL/GenBank/DDBJ whole genome shotgun (WGS) entry which is preliminary data.</text>
</comment>
<feature type="domain" description="DUF659" evidence="2">
    <location>
        <begin position="183"/>
        <end position="307"/>
    </location>
</feature>
<protein>
    <recommendedName>
        <fullName evidence="2">DUF659 domain-containing protein</fullName>
    </recommendedName>
</protein>
<dbReference type="SUPFAM" id="SSF53098">
    <property type="entry name" value="Ribonuclease H-like"/>
    <property type="match status" value="1"/>
</dbReference>
<evidence type="ECO:0000256" key="1">
    <source>
        <dbReference type="SAM" id="MobiDB-lite"/>
    </source>
</evidence>
<dbReference type="AlphaFoldDB" id="A0A9K3CQ49"/>
<evidence type="ECO:0000313" key="4">
    <source>
        <dbReference type="Proteomes" id="UP000265618"/>
    </source>
</evidence>
<dbReference type="InterPro" id="IPR012337">
    <property type="entry name" value="RNaseH-like_sf"/>
</dbReference>
<dbReference type="OrthoDB" id="2012664at2759"/>
<proteinExistence type="predicted"/>
<dbReference type="InterPro" id="IPR007021">
    <property type="entry name" value="DUF659"/>
</dbReference>
<feature type="compositionally biased region" description="Basic residues" evidence="1">
    <location>
        <begin position="97"/>
        <end position="112"/>
    </location>
</feature>
<organism evidence="3 4">
    <name type="scientific">Kipferlia bialata</name>
    <dbReference type="NCBI Taxonomy" id="797122"/>
    <lineage>
        <taxon>Eukaryota</taxon>
        <taxon>Metamonada</taxon>
        <taxon>Carpediemonas-like organisms</taxon>
        <taxon>Kipferlia</taxon>
    </lineage>
</organism>
<keyword evidence="4" id="KW-1185">Reference proteome</keyword>
<dbReference type="EMBL" id="BDIP01000141">
    <property type="protein sequence ID" value="GIQ80305.1"/>
    <property type="molecule type" value="Genomic_DNA"/>
</dbReference>
<gene>
    <name evidence="3" type="ORF">KIPB_001082</name>
</gene>
<evidence type="ECO:0000313" key="3">
    <source>
        <dbReference type="EMBL" id="GIQ80305.1"/>
    </source>
</evidence>